<feature type="domain" description="Peptidase S1" evidence="2">
    <location>
        <begin position="1"/>
        <end position="82"/>
    </location>
</feature>
<dbReference type="InterPro" id="IPR009003">
    <property type="entry name" value="Peptidase_S1_PA"/>
</dbReference>
<keyword evidence="4" id="KW-1185">Reference proteome</keyword>
<protein>
    <submittedName>
        <fullName evidence="3">Serine protease 38</fullName>
    </submittedName>
</protein>
<gene>
    <name evidence="3" type="ORF">SUZIE_133160</name>
</gene>
<dbReference type="PROSITE" id="PS50240">
    <property type="entry name" value="TRYPSIN_DOM"/>
    <property type="match status" value="1"/>
</dbReference>
<comment type="caution">
    <text evidence="3">The sequence shown here is derived from an EMBL/GenBank/DDBJ whole genome shotgun (WGS) entry which is preliminary data.</text>
</comment>
<dbReference type="Gene3D" id="2.40.10.10">
    <property type="entry name" value="Trypsin-like serine proteases"/>
    <property type="match status" value="1"/>
</dbReference>
<dbReference type="Pfam" id="PF00089">
    <property type="entry name" value="Trypsin"/>
    <property type="match status" value="1"/>
</dbReference>
<evidence type="ECO:0000256" key="1">
    <source>
        <dbReference type="ARBA" id="ARBA00023157"/>
    </source>
</evidence>
<dbReference type="AlphaFoldDB" id="A0AA41MP42"/>
<keyword evidence="1" id="KW-1015">Disulfide bond</keyword>
<accession>A0AA41MP42</accession>
<evidence type="ECO:0000313" key="4">
    <source>
        <dbReference type="Proteomes" id="UP001166674"/>
    </source>
</evidence>
<sequence length="98" mass="11054">MGKHLEKGKDYSVHEEMLCAGEFSAGKAICQDDSGNPLVCYGPNAWVLIELVSLGLDCWHPVYPIVFSRVAYFIDWINEIWRLSPPPDPPPTDIHENL</sequence>
<reference evidence="3" key="1">
    <citation type="submission" date="2020-03" db="EMBL/GenBank/DDBJ databases">
        <title>Studies in the Genomics of Life Span.</title>
        <authorList>
            <person name="Glass D."/>
        </authorList>
    </citation>
    <scope>NUCLEOTIDE SEQUENCE</scope>
    <source>
        <strain evidence="3">SUZIE</strain>
        <tissue evidence="3">Muscle</tissue>
    </source>
</reference>
<proteinExistence type="predicted"/>
<dbReference type="SUPFAM" id="SSF50494">
    <property type="entry name" value="Trypsin-like serine proteases"/>
    <property type="match status" value="1"/>
</dbReference>
<dbReference type="Proteomes" id="UP001166674">
    <property type="component" value="Unassembled WGS sequence"/>
</dbReference>
<dbReference type="InterPro" id="IPR001254">
    <property type="entry name" value="Trypsin_dom"/>
</dbReference>
<dbReference type="GO" id="GO:0006508">
    <property type="term" value="P:proteolysis"/>
    <property type="evidence" value="ECO:0007669"/>
    <property type="project" value="UniProtKB-KW"/>
</dbReference>
<keyword evidence="3" id="KW-0645">Protease</keyword>
<dbReference type="PANTHER" id="PTHR24253">
    <property type="entry name" value="TRANSMEMBRANE PROTEASE SERINE"/>
    <property type="match status" value="1"/>
</dbReference>
<evidence type="ECO:0000313" key="3">
    <source>
        <dbReference type="EMBL" id="MBZ3875482.1"/>
    </source>
</evidence>
<dbReference type="PANTHER" id="PTHR24253:SF42">
    <property type="entry name" value="PROTEASE, SERINE 47"/>
    <property type="match status" value="1"/>
</dbReference>
<keyword evidence="3" id="KW-0378">Hydrolase</keyword>
<dbReference type="EMBL" id="JAATJV010250499">
    <property type="protein sequence ID" value="MBZ3875482.1"/>
    <property type="molecule type" value="Genomic_DNA"/>
</dbReference>
<dbReference type="GO" id="GO:0004252">
    <property type="term" value="F:serine-type endopeptidase activity"/>
    <property type="evidence" value="ECO:0007669"/>
    <property type="project" value="InterPro"/>
</dbReference>
<organism evidence="3 4">
    <name type="scientific">Sciurus carolinensis</name>
    <name type="common">Eastern gray squirrel</name>
    <dbReference type="NCBI Taxonomy" id="30640"/>
    <lineage>
        <taxon>Eukaryota</taxon>
        <taxon>Metazoa</taxon>
        <taxon>Chordata</taxon>
        <taxon>Craniata</taxon>
        <taxon>Vertebrata</taxon>
        <taxon>Euteleostomi</taxon>
        <taxon>Mammalia</taxon>
        <taxon>Eutheria</taxon>
        <taxon>Euarchontoglires</taxon>
        <taxon>Glires</taxon>
        <taxon>Rodentia</taxon>
        <taxon>Sciuromorpha</taxon>
        <taxon>Sciuridae</taxon>
        <taxon>Sciurinae</taxon>
        <taxon>Sciurini</taxon>
        <taxon>Sciurus</taxon>
    </lineage>
</organism>
<name>A0AA41MP42_SCICA</name>
<dbReference type="InterPro" id="IPR043504">
    <property type="entry name" value="Peptidase_S1_PA_chymotrypsin"/>
</dbReference>
<evidence type="ECO:0000259" key="2">
    <source>
        <dbReference type="PROSITE" id="PS50240"/>
    </source>
</evidence>